<evidence type="ECO:0000313" key="1">
    <source>
        <dbReference type="EMBL" id="TGZ51189.1"/>
    </source>
</evidence>
<reference evidence="1 2" key="1">
    <citation type="journal article" date="2019" name="Philos. Trans. R. Soc. Lond., B, Biol. Sci.">
        <title>Ant behaviour and brain gene expression of defending hosts depend on the ecological success of the intruding social parasite.</title>
        <authorList>
            <person name="Kaur R."/>
            <person name="Stoldt M."/>
            <person name="Jongepier E."/>
            <person name="Feldmeyer B."/>
            <person name="Menzel F."/>
            <person name="Bornberg-Bauer E."/>
            <person name="Foitzik S."/>
        </authorList>
    </citation>
    <scope>NUCLEOTIDE SEQUENCE [LARGE SCALE GENOMIC DNA]</scope>
    <source>
        <tissue evidence="1">Whole body</tissue>
    </source>
</reference>
<evidence type="ECO:0000313" key="2">
    <source>
        <dbReference type="Proteomes" id="UP000310200"/>
    </source>
</evidence>
<dbReference type="Proteomes" id="UP000310200">
    <property type="component" value="Unassembled WGS sequence"/>
</dbReference>
<organism evidence="1 2">
    <name type="scientific">Temnothorax longispinosus</name>
    <dbReference type="NCBI Taxonomy" id="300112"/>
    <lineage>
        <taxon>Eukaryota</taxon>
        <taxon>Metazoa</taxon>
        <taxon>Ecdysozoa</taxon>
        <taxon>Arthropoda</taxon>
        <taxon>Hexapoda</taxon>
        <taxon>Insecta</taxon>
        <taxon>Pterygota</taxon>
        <taxon>Neoptera</taxon>
        <taxon>Endopterygota</taxon>
        <taxon>Hymenoptera</taxon>
        <taxon>Apocrita</taxon>
        <taxon>Aculeata</taxon>
        <taxon>Formicoidea</taxon>
        <taxon>Formicidae</taxon>
        <taxon>Myrmicinae</taxon>
        <taxon>Temnothorax</taxon>
    </lineage>
</organism>
<proteinExistence type="predicted"/>
<dbReference type="EMBL" id="QBLH01001748">
    <property type="protein sequence ID" value="TGZ51189.1"/>
    <property type="molecule type" value="Genomic_DNA"/>
</dbReference>
<protein>
    <submittedName>
        <fullName evidence="1">Uncharacterized protein</fullName>
    </submittedName>
</protein>
<gene>
    <name evidence="1" type="ORF">DBV15_12701</name>
</gene>
<dbReference type="STRING" id="300112.A0A4S2KSV5"/>
<keyword evidence="2" id="KW-1185">Reference proteome</keyword>
<comment type="caution">
    <text evidence="1">The sequence shown here is derived from an EMBL/GenBank/DDBJ whole genome shotgun (WGS) entry which is preliminary data.</text>
</comment>
<accession>A0A4S2KSV5</accession>
<sequence length="63" mass="7248">MTYGRCARIVKSTGAELQTINRGIKYHEVEANVIKRDGLVLVREMAMEVKNMMDFKMNAVMVR</sequence>
<dbReference type="AlphaFoldDB" id="A0A4S2KSV5"/>
<name>A0A4S2KSV5_9HYME</name>